<gene>
    <name evidence="1" type="ORF">CR513_33866</name>
</gene>
<feature type="non-terminal residue" evidence="1">
    <location>
        <position position="1"/>
    </location>
</feature>
<organism evidence="1 2">
    <name type="scientific">Mucuna pruriens</name>
    <name type="common">Velvet bean</name>
    <name type="synonym">Dolichos pruriens</name>
    <dbReference type="NCBI Taxonomy" id="157652"/>
    <lineage>
        <taxon>Eukaryota</taxon>
        <taxon>Viridiplantae</taxon>
        <taxon>Streptophyta</taxon>
        <taxon>Embryophyta</taxon>
        <taxon>Tracheophyta</taxon>
        <taxon>Spermatophyta</taxon>
        <taxon>Magnoliopsida</taxon>
        <taxon>eudicotyledons</taxon>
        <taxon>Gunneridae</taxon>
        <taxon>Pentapetalae</taxon>
        <taxon>rosids</taxon>
        <taxon>fabids</taxon>
        <taxon>Fabales</taxon>
        <taxon>Fabaceae</taxon>
        <taxon>Papilionoideae</taxon>
        <taxon>50 kb inversion clade</taxon>
        <taxon>NPAAA clade</taxon>
        <taxon>indigoferoid/millettioid clade</taxon>
        <taxon>Phaseoleae</taxon>
        <taxon>Mucuna</taxon>
    </lineage>
</organism>
<evidence type="ECO:0000313" key="1">
    <source>
        <dbReference type="EMBL" id="RDX84996.1"/>
    </source>
</evidence>
<reference evidence="1" key="1">
    <citation type="submission" date="2018-05" db="EMBL/GenBank/DDBJ databases">
        <title>Draft genome of Mucuna pruriens seed.</title>
        <authorList>
            <person name="Nnadi N.E."/>
            <person name="Vos R."/>
            <person name="Hasami M.H."/>
            <person name="Devisetty U.K."/>
            <person name="Aguiy J.C."/>
        </authorList>
    </citation>
    <scope>NUCLEOTIDE SEQUENCE [LARGE SCALE GENOMIC DNA]</scope>
    <source>
        <strain evidence="1">JCA_2017</strain>
    </source>
</reference>
<dbReference type="EMBL" id="QJKJ01006894">
    <property type="protein sequence ID" value="RDX84996.1"/>
    <property type="molecule type" value="Genomic_DNA"/>
</dbReference>
<comment type="caution">
    <text evidence="1">The sequence shown here is derived from an EMBL/GenBank/DDBJ whole genome shotgun (WGS) entry which is preliminary data.</text>
</comment>
<keyword evidence="2" id="KW-1185">Reference proteome</keyword>
<dbReference type="AlphaFoldDB" id="A0A371G352"/>
<protein>
    <submittedName>
        <fullName evidence="1">Uncharacterized protein</fullName>
    </submittedName>
</protein>
<dbReference type="Proteomes" id="UP000257109">
    <property type="component" value="Unassembled WGS sequence"/>
</dbReference>
<evidence type="ECO:0000313" key="2">
    <source>
        <dbReference type="Proteomes" id="UP000257109"/>
    </source>
</evidence>
<name>A0A371G352_MUCPR</name>
<proteinExistence type="predicted"/>
<accession>A0A371G352</accession>
<sequence length="98" mass="10651">MAGGGEASATLDRRDKRGSTVGIVTLVELADDANGLVRWNLAHWKHSHFMGLALKKTFCDWQSSKSMGSSSGFRVPPGQRRAVNRSFAAKQPLPSPQK</sequence>